<dbReference type="EMBL" id="JACEFO010003289">
    <property type="protein sequence ID" value="KAF8642634.1"/>
    <property type="molecule type" value="Genomic_DNA"/>
</dbReference>
<reference evidence="2" key="1">
    <citation type="submission" date="2020-07" db="EMBL/GenBank/DDBJ databases">
        <title>Genome sequence and genetic diversity analysis of an under-domesticated orphan crop, white fonio (Digitaria exilis).</title>
        <authorList>
            <person name="Bennetzen J.L."/>
            <person name="Chen S."/>
            <person name="Ma X."/>
            <person name="Wang X."/>
            <person name="Yssel A.E.J."/>
            <person name="Chaluvadi S.R."/>
            <person name="Johnson M."/>
            <person name="Gangashetty P."/>
            <person name="Hamidou F."/>
            <person name="Sanogo M.D."/>
            <person name="Zwaenepoel A."/>
            <person name="Wallace J."/>
            <person name="Van De Peer Y."/>
            <person name="Van Deynze A."/>
        </authorList>
    </citation>
    <scope>NUCLEOTIDE SEQUENCE</scope>
    <source>
        <tissue evidence="2">Leaves</tissue>
    </source>
</reference>
<evidence type="ECO:0000313" key="2">
    <source>
        <dbReference type="EMBL" id="KAF8642634.1"/>
    </source>
</evidence>
<proteinExistence type="predicted"/>
<sequence length="108" mass="11510">MATRAASFALYILLLTLCSRVAEAGGLAGHPVDASDTPYCGRTFIPSPGSGTCDDTKCWGSAMTNILGHPRSLMWVALAKRQLLVFVRWIVSETTSAYLPVPYADGAC</sequence>
<feature type="signal peptide" evidence="1">
    <location>
        <begin position="1"/>
        <end position="24"/>
    </location>
</feature>
<feature type="chain" id="PRO_5032965913" evidence="1">
    <location>
        <begin position="25"/>
        <end position="108"/>
    </location>
</feature>
<evidence type="ECO:0000256" key="1">
    <source>
        <dbReference type="SAM" id="SignalP"/>
    </source>
</evidence>
<dbReference type="Gramene" id="Dexi1B01G0010630.1">
    <property type="protein sequence ID" value="Dexi1B01G0010630.1:cds"/>
    <property type="gene ID" value="Dexi1B01G0010630"/>
</dbReference>
<name>A0A835A6E6_9POAL</name>
<comment type="caution">
    <text evidence="2">The sequence shown here is derived from an EMBL/GenBank/DDBJ whole genome shotgun (WGS) entry which is preliminary data.</text>
</comment>
<organism evidence="2 3">
    <name type="scientific">Digitaria exilis</name>
    <dbReference type="NCBI Taxonomy" id="1010633"/>
    <lineage>
        <taxon>Eukaryota</taxon>
        <taxon>Viridiplantae</taxon>
        <taxon>Streptophyta</taxon>
        <taxon>Embryophyta</taxon>
        <taxon>Tracheophyta</taxon>
        <taxon>Spermatophyta</taxon>
        <taxon>Magnoliopsida</taxon>
        <taxon>Liliopsida</taxon>
        <taxon>Poales</taxon>
        <taxon>Poaceae</taxon>
        <taxon>PACMAD clade</taxon>
        <taxon>Panicoideae</taxon>
        <taxon>Panicodae</taxon>
        <taxon>Paniceae</taxon>
        <taxon>Anthephorinae</taxon>
        <taxon>Digitaria</taxon>
    </lineage>
</organism>
<accession>A0A835A6E6</accession>
<dbReference type="AlphaFoldDB" id="A0A835A6E6"/>
<gene>
    <name evidence="2" type="ORF">HU200_067315</name>
</gene>
<keyword evidence="3" id="KW-1185">Reference proteome</keyword>
<evidence type="ECO:0000313" key="3">
    <source>
        <dbReference type="Proteomes" id="UP000636709"/>
    </source>
</evidence>
<protein>
    <submittedName>
        <fullName evidence="2">Uncharacterized protein</fullName>
    </submittedName>
</protein>
<dbReference type="Proteomes" id="UP000636709">
    <property type="component" value="Unassembled WGS sequence"/>
</dbReference>
<keyword evidence="1" id="KW-0732">Signal</keyword>